<keyword evidence="2" id="KW-1185">Reference proteome</keyword>
<evidence type="ECO:0000313" key="1">
    <source>
        <dbReference type="EMBL" id="TKS88201.1"/>
    </source>
</evidence>
<dbReference type="EMBL" id="CM014097">
    <property type="protein sequence ID" value="TKS88201.1"/>
    <property type="molecule type" value="Genomic_DNA"/>
</dbReference>
<proteinExistence type="predicted"/>
<organism evidence="1 2">
    <name type="scientific">Collichthys lucidus</name>
    <name type="common">Big head croaker</name>
    <name type="synonym">Sciaena lucida</name>
    <dbReference type="NCBI Taxonomy" id="240159"/>
    <lineage>
        <taxon>Eukaryota</taxon>
        <taxon>Metazoa</taxon>
        <taxon>Chordata</taxon>
        <taxon>Craniata</taxon>
        <taxon>Vertebrata</taxon>
        <taxon>Euteleostomi</taxon>
        <taxon>Actinopterygii</taxon>
        <taxon>Neopterygii</taxon>
        <taxon>Teleostei</taxon>
        <taxon>Neoteleostei</taxon>
        <taxon>Acanthomorphata</taxon>
        <taxon>Eupercaria</taxon>
        <taxon>Sciaenidae</taxon>
        <taxon>Collichthys</taxon>
    </lineage>
</organism>
<accession>A0A4U5VK58</accession>
<name>A0A4U5VK58_COLLU</name>
<reference evidence="1 2" key="1">
    <citation type="submission" date="2019-01" db="EMBL/GenBank/DDBJ databases">
        <title>Genome Assembly of Collichthys lucidus.</title>
        <authorList>
            <person name="Cai M."/>
            <person name="Xiao S."/>
        </authorList>
    </citation>
    <scope>NUCLEOTIDE SEQUENCE [LARGE SCALE GENOMIC DNA]</scope>
    <source>
        <strain evidence="1">JT15FE1705JMU</strain>
        <tissue evidence="1">Muscle</tissue>
    </source>
</reference>
<dbReference type="AlphaFoldDB" id="A0A4U5VK58"/>
<evidence type="ECO:0000313" key="2">
    <source>
        <dbReference type="Proteomes" id="UP000298787"/>
    </source>
</evidence>
<dbReference type="Proteomes" id="UP000298787">
    <property type="component" value="Chromosome 20"/>
</dbReference>
<gene>
    <name evidence="1" type="ORF">D9C73_023369</name>
</gene>
<protein>
    <submittedName>
        <fullName evidence="1">Uncharacterized protein</fullName>
    </submittedName>
</protein>
<sequence>MRGAERAGWVDGGEWVDEVSEESNADQQWTRRGAEEVEERLAFRWEGWVYGLWHCPSGCDGGGGDDNGYQWAVKGCRPPCKA</sequence>